<dbReference type="Gene3D" id="3.40.640.10">
    <property type="entry name" value="Type I PLP-dependent aspartate aminotransferase-like (Major domain)"/>
    <property type="match status" value="1"/>
</dbReference>
<dbReference type="PANTHER" id="PTHR43586:SF8">
    <property type="entry name" value="CYSTEINE DESULFURASE 1, CHLOROPLASTIC"/>
    <property type="match status" value="1"/>
</dbReference>
<keyword evidence="2" id="KW-0663">Pyridoxal phosphate</keyword>
<proteinExistence type="predicted"/>
<organism evidence="4 5">
    <name type="scientific">Paenibacillus glycanilyticus</name>
    <dbReference type="NCBI Taxonomy" id="126569"/>
    <lineage>
        <taxon>Bacteria</taxon>
        <taxon>Bacillati</taxon>
        <taxon>Bacillota</taxon>
        <taxon>Bacilli</taxon>
        <taxon>Bacillales</taxon>
        <taxon>Paenibacillaceae</taxon>
        <taxon>Paenibacillus</taxon>
    </lineage>
</organism>
<dbReference type="PANTHER" id="PTHR43586">
    <property type="entry name" value="CYSTEINE DESULFURASE"/>
    <property type="match status" value="1"/>
</dbReference>
<reference evidence="4 5" key="1">
    <citation type="submission" date="2023-03" db="EMBL/GenBank/DDBJ databases">
        <title>Draft genome sequence of the bacteria which degrade cell wall of Tricholomamatutake.</title>
        <authorList>
            <person name="Konishi Y."/>
            <person name="Fukuta Y."/>
            <person name="Shirasaka N."/>
        </authorList>
    </citation>
    <scope>NUCLEOTIDE SEQUENCE [LARGE SCALE GENOMIC DNA]</scope>
    <source>
        <strain evidence="5">mu1</strain>
    </source>
</reference>
<dbReference type="Pfam" id="PF00266">
    <property type="entry name" value="Aminotran_5"/>
    <property type="match status" value="1"/>
</dbReference>
<dbReference type="SUPFAM" id="SSF53383">
    <property type="entry name" value="PLP-dependent transferases"/>
    <property type="match status" value="1"/>
</dbReference>
<name>A0ABQ6GJ28_9BACL</name>
<keyword evidence="5" id="KW-1185">Reference proteome</keyword>
<keyword evidence="4" id="KW-0032">Aminotransferase</keyword>
<gene>
    <name evidence="4" type="ORF">MU1_39660</name>
</gene>
<dbReference type="InterPro" id="IPR015422">
    <property type="entry name" value="PyrdxlP-dep_Trfase_small"/>
</dbReference>
<evidence type="ECO:0000313" key="5">
    <source>
        <dbReference type="Proteomes" id="UP001157114"/>
    </source>
</evidence>
<dbReference type="Gene3D" id="3.90.1150.10">
    <property type="entry name" value="Aspartate Aminotransferase, domain 1"/>
    <property type="match status" value="1"/>
</dbReference>
<evidence type="ECO:0000259" key="3">
    <source>
        <dbReference type="Pfam" id="PF00266"/>
    </source>
</evidence>
<dbReference type="EMBL" id="BSSQ01000015">
    <property type="protein sequence ID" value="GLX69621.1"/>
    <property type="molecule type" value="Genomic_DNA"/>
</dbReference>
<keyword evidence="4" id="KW-0808">Transferase</keyword>
<dbReference type="InterPro" id="IPR015421">
    <property type="entry name" value="PyrdxlP-dep_Trfase_major"/>
</dbReference>
<dbReference type="InterPro" id="IPR015424">
    <property type="entry name" value="PyrdxlP-dep_Trfase"/>
</dbReference>
<feature type="domain" description="Aminotransferase class V" evidence="3">
    <location>
        <begin position="30"/>
        <end position="420"/>
    </location>
</feature>
<protein>
    <submittedName>
        <fullName evidence="4">Class V aminotransferase</fullName>
    </submittedName>
</protein>
<evidence type="ECO:0000313" key="4">
    <source>
        <dbReference type="EMBL" id="GLX69621.1"/>
    </source>
</evidence>
<comment type="caution">
    <text evidence="4">The sequence shown here is derived from an EMBL/GenBank/DDBJ whole genome shotgun (WGS) entry which is preliminary data.</text>
</comment>
<dbReference type="InterPro" id="IPR000192">
    <property type="entry name" value="Aminotrans_V_dom"/>
</dbReference>
<evidence type="ECO:0000256" key="2">
    <source>
        <dbReference type="ARBA" id="ARBA00022898"/>
    </source>
</evidence>
<sequence>MSKQQQKWRDLVVGVDEKIPLENGRLVKGINFDNAATTPPFKSALRAIQDFAPWYSSVGRGKGYKSERSTEMIERARLDMLHFVGGKESEHEVVFTKNSTESINLLSHLVHQTTPKRYILASEMEHVSNDLPWRNYFEVEYIAVDADGQIRLEDLKAKLAALQGQVALVTITGASNVTGCINPIYEAAELTHQYGAKIHIDAAQLAPHEPIYMNRLNAAENPDFLSFTGHKLYAPFGTGVLIVGSSEFLKAGPLLQGGGTVQIATKSSMDWRNTPERFEGGTPNVMGIIALQAAIRTLQQMNMATIVDYEKQIIHYALDKLRSIDGITLFGASTDNRPRVSVFSFAMDGIHHQVLAHFLASEYGISVRAGFFCAYSYVQKLLQLSDERMEEIRKDSGIPAPGLVRISLSFYNTFAEVDQLADALRKISSNKEFYAEKYKDVPKGICGR</sequence>
<comment type="cofactor">
    <cofactor evidence="1">
        <name>pyridoxal 5'-phosphate</name>
        <dbReference type="ChEBI" id="CHEBI:597326"/>
    </cofactor>
</comment>
<dbReference type="GO" id="GO:0008483">
    <property type="term" value="F:transaminase activity"/>
    <property type="evidence" value="ECO:0007669"/>
    <property type="project" value="UniProtKB-KW"/>
</dbReference>
<dbReference type="Proteomes" id="UP001157114">
    <property type="component" value="Unassembled WGS sequence"/>
</dbReference>
<evidence type="ECO:0000256" key="1">
    <source>
        <dbReference type="ARBA" id="ARBA00001933"/>
    </source>
</evidence>
<accession>A0ABQ6GJ28</accession>